<protein>
    <submittedName>
        <fullName evidence="2">DUF6503 family protein</fullName>
    </submittedName>
</protein>
<evidence type="ECO:0000256" key="1">
    <source>
        <dbReference type="SAM" id="SignalP"/>
    </source>
</evidence>
<proteinExistence type="predicted"/>
<sequence>MQKIKLLNILLVLISIWALTQCNPNQEANNEEQIPVTANDFINKSIAYHDPENHWSSYEVKVNNHIEMADTTLPRVERSIFLNNAKGIFSVNATIDGHDFNATVKPDTSYVTWGKPDPTKQDSLRYGLDGSGAQRMYNYHRYLQGIPMVLKDEGTIVSDSIYTDYIEGKAHKVITVNYLPEGQHPTWQFYINEEDYAVTWAKFFRLTQQGDSTGEYIKFKSPIVVNGIKRYRTFVWEYLNGKPLATDNYEFLE</sequence>
<feature type="chain" id="PRO_5047532023" evidence="1">
    <location>
        <begin position="21"/>
        <end position="253"/>
    </location>
</feature>
<dbReference type="Pfam" id="PF20113">
    <property type="entry name" value="DUF6503"/>
    <property type="match status" value="1"/>
</dbReference>
<accession>A0ABT8KMU1</accession>
<evidence type="ECO:0000313" key="2">
    <source>
        <dbReference type="EMBL" id="MDN5201018.1"/>
    </source>
</evidence>
<gene>
    <name evidence="2" type="ORF">QQ008_06590</name>
</gene>
<reference evidence="2" key="1">
    <citation type="submission" date="2023-06" db="EMBL/GenBank/DDBJ databases">
        <title>Genomic of Parafulvivirga corallium.</title>
        <authorList>
            <person name="Wang G."/>
        </authorList>
    </citation>
    <scope>NUCLEOTIDE SEQUENCE</scope>
    <source>
        <strain evidence="2">BMA10</strain>
    </source>
</reference>
<name>A0ABT8KMU1_9BACT</name>
<keyword evidence="3" id="KW-1185">Reference proteome</keyword>
<feature type="signal peptide" evidence="1">
    <location>
        <begin position="1"/>
        <end position="20"/>
    </location>
</feature>
<dbReference type="InterPro" id="IPR045444">
    <property type="entry name" value="DUF6503"/>
</dbReference>
<dbReference type="Proteomes" id="UP001172082">
    <property type="component" value="Unassembled WGS sequence"/>
</dbReference>
<evidence type="ECO:0000313" key="3">
    <source>
        <dbReference type="Proteomes" id="UP001172082"/>
    </source>
</evidence>
<keyword evidence="1" id="KW-0732">Signal</keyword>
<comment type="caution">
    <text evidence="2">The sequence shown here is derived from an EMBL/GenBank/DDBJ whole genome shotgun (WGS) entry which is preliminary data.</text>
</comment>
<dbReference type="EMBL" id="JAUJEA010000002">
    <property type="protein sequence ID" value="MDN5201018.1"/>
    <property type="molecule type" value="Genomic_DNA"/>
</dbReference>
<dbReference type="RefSeq" id="WP_346751048.1">
    <property type="nucleotide sequence ID" value="NZ_JAUJEA010000002.1"/>
</dbReference>
<organism evidence="2 3">
    <name type="scientific">Splendidivirga corallicola</name>
    <dbReference type="NCBI Taxonomy" id="3051826"/>
    <lineage>
        <taxon>Bacteria</taxon>
        <taxon>Pseudomonadati</taxon>
        <taxon>Bacteroidota</taxon>
        <taxon>Cytophagia</taxon>
        <taxon>Cytophagales</taxon>
        <taxon>Splendidivirgaceae</taxon>
        <taxon>Splendidivirga</taxon>
    </lineage>
</organism>